<comment type="caution">
    <text evidence="1">The sequence shown here is derived from an EMBL/GenBank/DDBJ whole genome shotgun (WGS) entry which is preliminary data.</text>
</comment>
<accession>A0ABT7AKY3</accession>
<dbReference type="EMBL" id="JASJEV010000016">
    <property type="protein sequence ID" value="MDJ1160025.1"/>
    <property type="molecule type" value="Genomic_DNA"/>
</dbReference>
<sequence length="362" mass="38187">MTARLQIGFIPLVDAALLVAAREEGFAEEEGLALDLVREASWANIRDKLAVGLFDAAHMLAPAAIATSLGLGHVEVPLTVPVALNLNGNAITVSRRLHAELAGVAAGSLADPRISAGALAGIVARRRRSGRPPLVFGTVFPFSTHSYQLRIWLAAARLSVEEDVRVVVVPPPAMARSLEQGMLDGFCVGAPWSLIAVENGAGVLLHPGVDIVGACPEKVLALPRRDFPDDDARMARLVRALARASRWCADPANRPRLAGHLAAADVLDLPARLVERVLAGELPLGEGPPQPVADYLRLDPGVLRPMLAHAAFLHAQMVAAGQVVASGRDAEALSRIYRPDLFDAAVQDLVAASDPPAPMPLV</sequence>
<dbReference type="Gene3D" id="3.40.190.10">
    <property type="entry name" value="Periplasmic binding protein-like II"/>
    <property type="match status" value="2"/>
</dbReference>
<name>A0ABT7AKY3_9HYPH</name>
<dbReference type="RefSeq" id="WP_283742027.1">
    <property type="nucleotide sequence ID" value="NZ_JASJEV010000016.1"/>
</dbReference>
<evidence type="ECO:0000313" key="1">
    <source>
        <dbReference type="EMBL" id="MDJ1160025.1"/>
    </source>
</evidence>
<reference evidence="1 2" key="1">
    <citation type="submission" date="2023-05" db="EMBL/GenBank/DDBJ databases">
        <title>Chelatococcus sp. nov., a moderately thermophilic bacterium isolated from hot spring microbial mat.</title>
        <authorList>
            <person name="Hu C.-J."/>
            <person name="Li W.-J."/>
        </authorList>
    </citation>
    <scope>NUCLEOTIDE SEQUENCE [LARGE SCALE GENOMIC DNA]</scope>
    <source>
        <strain evidence="1 2">SYSU G07232</strain>
    </source>
</reference>
<dbReference type="Pfam" id="PF13379">
    <property type="entry name" value="NMT1_2"/>
    <property type="match status" value="1"/>
</dbReference>
<dbReference type="PANTHER" id="PTHR30024">
    <property type="entry name" value="ALIPHATIC SULFONATES-BINDING PROTEIN-RELATED"/>
    <property type="match status" value="1"/>
</dbReference>
<dbReference type="PANTHER" id="PTHR30024:SF43">
    <property type="entry name" value="BLL4572 PROTEIN"/>
    <property type="match status" value="1"/>
</dbReference>
<protein>
    <submittedName>
        <fullName evidence="1">CmpA/NrtA family ABC transporter substrate-binding protein</fullName>
    </submittedName>
</protein>
<keyword evidence="2" id="KW-1185">Reference proteome</keyword>
<dbReference type="SUPFAM" id="SSF53850">
    <property type="entry name" value="Periplasmic binding protein-like II"/>
    <property type="match status" value="1"/>
</dbReference>
<gene>
    <name evidence="1" type="ORF">QNA08_17565</name>
</gene>
<evidence type="ECO:0000313" key="2">
    <source>
        <dbReference type="Proteomes" id="UP001321492"/>
    </source>
</evidence>
<proteinExistence type="predicted"/>
<organism evidence="1 2">
    <name type="scientific">Chelatococcus albus</name>
    <dbReference type="NCBI Taxonomy" id="3047466"/>
    <lineage>
        <taxon>Bacteria</taxon>
        <taxon>Pseudomonadati</taxon>
        <taxon>Pseudomonadota</taxon>
        <taxon>Alphaproteobacteria</taxon>
        <taxon>Hyphomicrobiales</taxon>
        <taxon>Chelatococcaceae</taxon>
        <taxon>Chelatococcus</taxon>
    </lineage>
</organism>
<dbReference type="Proteomes" id="UP001321492">
    <property type="component" value="Unassembled WGS sequence"/>
</dbReference>